<dbReference type="Proteomes" id="UP000800041">
    <property type="component" value="Unassembled WGS sequence"/>
</dbReference>
<dbReference type="SUPFAM" id="SSF53098">
    <property type="entry name" value="Ribonuclease H-like"/>
    <property type="match status" value="1"/>
</dbReference>
<evidence type="ECO:0000313" key="1">
    <source>
        <dbReference type="EMBL" id="KAF1990214.1"/>
    </source>
</evidence>
<dbReference type="AlphaFoldDB" id="A0A6G1HAX4"/>
<dbReference type="OrthoDB" id="3942116at2759"/>
<proteinExistence type="predicted"/>
<keyword evidence="2" id="KW-1185">Reference proteome</keyword>
<gene>
    <name evidence="1" type="ORF">K402DRAFT_302375</name>
</gene>
<reference evidence="1" key="1">
    <citation type="journal article" date="2020" name="Stud. Mycol.">
        <title>101 Dothideomycetes genomes: a test case for predicting lifestyles and emergence of pathogens.</title>
        <authorList>
            <person name="Haridas S."/>
            <person name="Albert R."/>
            <person name="Binder M."/>
            <person name="Bloem J."/>
            <person name="Labutti K."/>
            <person name="Salamov A."/>
            <person name="Andreopoulos B."/>
            <person name="Baker S."/>
            <person name="Barry K."/>
            <person name="Bills G."/>
            <person name="Bluhm B."/>
            <person name="Cannon C."/>
            <person name="Castanera R."/>
            <person name="Culley D."/>
            <person name="Daum C."/>
            <person name="Ezra D."/>
            <person name="Gonzalez J."/>
            <person name="Henrissat B."/>
            <person name="Kuo A."/>
            <person name="Liang C."/>
            <person name="Lipzen A."/>
            <person name="Lutzoni F."/>
            <person name="Magnuson J."/>
            <person name="Mondo S."/>
            <person name="Nolan M."/>
            <person name="Ohm R."/>
            <person name="Pangilinan J."/>
            <person name="Park H.-J."/>
            <person name="Ramirez L."/>
            <person name="Alfaro M."/>
            <person name="Sun H."/>
            <person name="Tritt A."/>
            <person name="Yoshinaga Y."/>
            <person name="Zwiers L.-H."/>
            <person name="Turgeon B."/>
            <person name="Goodwin S."/>
            <person name="Spatafora J."/>
            <person name="Crous P."/>
            <person name="Grigoriev I."/>
        </authorList>
    </citation>
    <scope>NUCLEOTIDE SEQUENCE</scope>
    <source>
        <strain evidence="1">CBS 113979</strain>
    </source>
</reference>
<accession>A0A6G1HAX4</accession>
<protein>
    <submittedName>
        <fullName evidence="1">Uncharacterized protein</fullName>
    </submittedName>
</protein>
<evidence type="ECO:0000313" key="2">
    <source>
        <dbReference type="Proteomes" id="UP000800041"/>
    </source>
</evidence>
<name>A0A6G1HAX4_9PEZI</name>
<sequence length="123" mass="14617">MGPLGKLHNHVVHIRRSANRTTWFRDRAGKIIPLDNSTRWNSWFTMLNVALEDRVKAALQLYVEQYRDDISEDDILTTSEWIHLPARVLDPQCRTAFTKDENEDVTVEGEKKLYVVRKFWERF</sequence>
<feature type="non-terminal residue" evidence="1">
    <location>
        <position position="123"/>
    </location>
</feature>
<dbReference type="EMBL" id="ML977142">
    <property type="protein sequence ID" value="KAF1990214.1"/>
    <property type="molecule type" value="Genomic_DNA"/>
</dbReference>
<dbReference type="InterPro" id="IPR012337">
    <property type="entry name" value="RNaseH-like_sf"/>
</dbReference>
<organism evidence="1 2">
    <name type="scientific">Aulographum hederae CBS 113979</name>
    <dbReference type="NCBI Taxonomy" id="1176131"/>
    <lineage>
        <taxon>Eukaryota</taxon>
        <taxon>Fungi</taxon>
        <taxon>Dikarya</taxon>
        <taxon>Ascomycota</taxon>
        <taxon>Pezizomycotina</taxon>
        <taxon>Dothideomycetes</taxon>
        <taxon>Pleosporomycetidae</taxon>
        <taxon>Aulographales</taxon>
        <taxon>Aulographaceae</taxon>
    </lineage>
</organism>